<reference evidence="1 2" key="1">
    <citation type="submission" date="2016-04" db="EMBL/GenBank/DDBJ databases">
        <title>Genome analyses suggest a sexual origin of heterokaryosis in a supposedly ancient asexual fungus.</title>
        <authorList>
            <person name="Ropars J."/>
            <person name="Sedzielewska K."/>
            <person name="Noel J."/>
            <person name="Charron P."/>
            <person name="Farinelli L."/>
            <person name="Marton T."/>
            <person name="Kruger M."/>
            <person name="Pelin A."/>
            <person name="Brachmann A."/>
            <person name="Corradi N."/>
        </authorList>
    </citation>
    <scope>NUCLEOTIDE SEQUENCE [LARGE SCALE GENOMIC DNA]</scope>
    <source>
        <strain evidence="1 2">C2</strain>
    </source>
</reference>
<dbReference type="VEuPathDB" id="FungiDB:RhiirFUN_012274"/>
<accession>A0A2N1N5T0</accession>
<comment type="caution">
    <text evidence="1">The sequence shown here is derived from an EMBL/GenBank/DDBJ whole genome shotgun (WGS) entry which is preliminary data.</text>
</comment>
<dbReference type="AlphaFoldDB" id="A0A2N1N5T0"/>
<protein>
    <submittedName>
        <fullName evidence="1">Uncharacterized protein</fullName>
    </submittedName>
</protein>
<reference evidence="1 2" key="2">
    <citation type="submission" date="2017-10" db="EMBL/GenBank/DDBJ databases">
        <title>Extensive intraspecific genome diversity in a model arbuscular mycorrhizal fungus.</title>
        <authorList>
            <person name="Chen E.C.H."/>
            <person name="Morin E."/>
            <person name="Baudet D."/>
            <person name="Noel J."/>
            <person name="Ndikumana S."/>
            <person name="Charron P."/>
            <person name="St-Onge C."/>
            <person name="Giorgi J."/>
            <person name="Grigoriev I.V."/>
            <person name="Roux C."/>
            <person name="Martin F.M."/>
            <person name="Corradi N."/>
        </authorList>
    </citation>
    <scope>NUCLEOTIDE SEQUENCE [LARGE SCALE GENOMIC DNA]</scope>
    <source>
        <strain evidence="1 2">C2</strain>
    </source>
</reference>
<dbReference type="EMBL" id="LLXL01000746">
    <property type="protein sequence ID" value="PKK69273.1"/>
    <property type="molecule type" value="Genomic_DNA"/>
</dbReference>
<dbReference type="VEuPathDB" id="FungiDB:FUN_019359"/>
<organism evidence="1 2">
    <name type="scientific">Rhizophagus irregularis</name>
    <dbReference type="NCBI Taxonomy" id="588596"/>
    <lineage>
        <taxon>Eukaryota</taxon>
        <taxon>Fungi</taxon>
        <taxon>Fungi incertae sedis</taxon>
        <taxon>Mucoromycota</taxon>
        <taxon>Glomeromycotina</taxon>
        <taxon>Glomeromycetes</taxon>
        <taxon>Glomerales</taxon>
        <taxon>Glomeraceae</taxon>
        <taxon>Rhizophagus</taxon>
    </lineage>
</organism>
<evidence type="ECO:0000313" key="1">
    <source>
        <dbReference type="EMBL" id="PKK69273.1"/>
    </source>
</evidence>
<dbReference type="Proteomes" id="UP000233469">
    <property type="component" value="Unassembled WGS sequence"/>
</dbReference>
<dbReference type="VEuPathDB" id="FungiDB:RhiirA1_470051"/>
<name>A0A2N1N5T0_9GLOM</name>
<evidence type="ECO:0000313" key="2">
    <source>
        <dbReference type="Proteomes" id="UP000233469"/>
    </source>
</evidence>
<sequence>MIKAENLFINEWQKSVTPLINTLIEIENEIKFHSIKIAVHFLEQYILQNNFAVFKHKSEKFPDGTCRKKVFKCDLEGRYTEKLLRLTLGKEKNKETKKQNCMWQMNVNRRMNLLIVTVTLFNNEYNYEILIDTIKFSTSYKNFTKEIMKHIEFYICCT</sequence>
<gene>
    <name evidence="1" type="ORF">RhiirC2_781221</name>
</gene>
<proteinExistence type="predicted"/>